<proteinExistence type="predicted"/>
<gene>
    <name evidence="2" type="ORF">GX51_02828</name>
</gene>
<evidence type="ECO:0000256" key="1">
    <source>
        <dbReference type="SAM" id="MobiDB-lite"/>
    </source>
</evidence>
<organism evidence="2 3">
    <name type="scientific">Blastomyces parvus</name>
    <dbReference type="NCBI Taxonomy" id="2060905"/>
    <lineage>
        <taxon>Eukaryota</taxon>
        <taxon>Fungi</taxon>
        <taxon>Dikarya</taxon>
        <taxon>Ascomycota</taxon>
        <taxon>Pezizomycotina</taxon>
        <taxon>Eurotiomycetes</taxon>
        <taxon>Eurotiomycetidae</taxon>
        <taxon>Onygenales</taxon>
        <taxon>Ajellomycetaceae</taxon>
        <taxon>Blastomyces</taxon>
    </lineage>
</organism>
<comment type="caution">
    <text evidence="2">The sequence shown here is derived from an EMBL/GenBank/DDBJ whole genome shotgun (WGS) entry which is preliminary data.</text>
</comment>
<keyword evidence="3" id="KW-1185">Reference proteome</keyword>
<evidence type="ECO:0000313" key="3">
    <source>
        <dbReference type="Proteomes" id="UP000224080"/>
    </source>
</evidence>
<feature type="compositionally biased region" description="Low complexity" evidence="1">
    <location>
        <begin position="136"/>
        <end position="147"/>
    </location>
</feature>
<accession>A0A2B7XAJ5</accession>
<sequence length="774" mass="85675">MAPVQCNRTAPEVVTGDQNQPLLDTEQPVRKSSARRKQNKSRKNKNKRKAKKEEAEYWKSVEESAAFTATALIDHSRRSRQEDHYEPFIVDSNRSQSASQWQVGQGSFNSQCTGDTEPISQVGGFEAYHPGHPYHSHSTTSQSSQTMSMPTGGIFMGAPTRSTPQATTPDSYAIQSHGIYFGGRSDSTSSLPSSETYSGYQGSQLQTPLYPPSYRAFQHCHPPIWQDQSQPIHPPGTCFENRDALSWPCVRNLPFPNYAHNPPMPPYRPTAECAPFVAKMPFNEGNSAKTIESAICRNRLQESGSRAGRICNGGSRSGPNPLDFAQARQQAAQPCIQPNLLRDLYGPSHDPGEELEPVAVYILETFRSGQYADFRLILNSSAEHCPPVSFPVHSLIAARSPHLTELMKAMEAAMHPREIHLVAAASFSHPSALGLALQHFYGVPLLGEEQLNSEFAQAVESNKGEDQGPNCANGNCFRELEKMKFALCYVASAAFLAESRILRRAIRLATNAICWHNLEAVFHFGISVSNFMITPVSSILGLDREAASSAQLRHKATSSPHSNDHDMERGSVNAKDHRKCSRTLNWELKEVWGPQLLNEAIDFIIKGFPQNFQLDPDANSRELPDRLSGQVPSRFSIREISSAVTFGSFAAAKDCTFSREERVLSAIFLAVPFQILKKLFNAMKVGGILTPGLVEDTIFERERRRIRAARTVKNRNTISELTESETDPIGWREEIMPITGGQGGSPSIIQTWVGLVVPEVIEIKPKKGASRGIY</sequence>
<feature type="compositionally biased region" description="Basic residues" evidence="1">
    <location>
        <begin position="32"/>
        <end position="50"/>
    </location>
</feature>
<dbReference type="OrthoDB" id="5329403at2759"/>
<dbReference type="AlphaFoldDB" id="A0A2B7XAJ5"/>
<evidence type="ECO:0000313" key="2">
    <source>
        <dbReference type="EMBL" id="PGH05668.1"/>
    </source>
</evidence>
<dbReference type="EMBL" id="PDNC01000028">
    <property type="protein sequence ID" value="PGH05668.1"/>
    <property type="molecule type" value="Genomic_DNA"/>
</dbReference>
<reference evidence="2 3" key="1">
    <citation type="submission" date="2017-10" db="EMBL/GenBank/DDBJ databases">
        <title>Comparative genomics in systemic dimorphic fungi from Ajellomycetaceae.</title>
        <authorList>
            <person name="Munoz J.F."/>
            <person name="Mcewen J.G."/>
            <person name="Clay O.K."/>
            <person name="Cuomo C.A."/>
        </authorList>
    </citation>
    <scope>NUCLEOTIDE SEQUENCE [LARGE SCALE GENOMIC DNA]</scope>
    <source>
        <strain evidence="2 3">UAMH130</strain>
    </source>
</reference>
<feature type="region of interest" description="Disordered" evidence="1">
    <location>
        <begin position="183"/>
        <end position="202"/>
    </location>
</feature>
<dbReference type="Proteomes" id="UP000224080">
    <property type="component" value="Unassembled WGS sequence"/>
</dbReference>
<feature type="region of interest" description="Disordered" evidence="1">
    <location>
        <begin position="121"/>
        <end position="147"/>
    </location>
</feature>
<protein>
    <submittedName>
        <fullName evidence="2">Uncharacterized protein</fullName>
    </submittedName>
</protein>
<feature type="compositionally biased region" description="Low complexity" evidence="1">
    <location>
        <begin position="185"/>
        <end position="198"/>
    </location>
</feature>
<feature type="region of interest" description="Disordered" evidence="1">
    <location>
        <begin position="1"/>
        <end position="58"/>
    </location>
</feature>
<name>A0A2B7XAJ5_9EURO</name>
<feature type="region of interest" description="Disordered" evidence="1">
    <location>
        <begin position="555"/>
        <end position="574"/>
    </location>
</feature>